<dbReference type="Proteomes" id="UP000706525">
    <property type="component" value="Unassembled WGS sequence"/>
</dbReference>
<reference evidence="1 2" key="1">
    <citation type="submission" date="2021-08" db="EMBL/GenBank/DDBJ databases">
        <authorList>
            <person name="Peeters C."/>
        </authorList>
    </citation>
    <scope>NUCLEOTIDE SEQUENCE [LARGE SCALE GENOMIC DNA]</scope>
    <source>
        <strain evidence="1 2">LMG 32289</strain>
    </source>
</reference>
<evidence type="ECO:0000313" key="1">
    <source>
        <dbReference type="EMBL" id="CAG9186945.1"/>
    </source>
</evidence>
<keyword evidence="2" id="KW-1185">Reference proteome</keyword>
<accession>A0ABN7ZPM1</accession>
<dbReference type="RefSeq" id="WP_223995858.1">
    <property type="nucleotide sequence ID" value="NZ_CAJZAG010000022.1"/>
</dbReference>
<organism evidence="1 2">
    <name type="scientific">Cupriavidus pampae</name>
    <dbReference type="NCBI Taxonomy" id="659251"/>
    <lineage>
        <taxon>Bacteria</taxon>
        <taxon>Pseudomonadati</taxon>
        <taxon>Pseudomonadota</taxon>
        <taxon>Betaproteobacteria</taxon>
        <taxon>Burkholderiales</taxon>
        <taxon>Burkholderiaceae</taxon>
        <taxon>Cupriavidus</taxon>
    </lineage>
</organism>
<evidence type="ECO:0000313" key="2">
    <source>
        <dbReference type="Proteomes" id="UP000706525"/>
    </source>
</evidence>
<name>A0ABN7ZPM1_9BURK</name>
<comment type="caution">
    <text evidence="1">The sequence shown here is derived from an EMBL/GenBank/DDBJ whole genome shotgun (WGS) entry which is preliminary data.</text>
</comment>
<protein>
    <submittedName>
        <fullName evidence="1">Uncharacterized protein</fullName>
    </submittedName>
</protein>
<dbReference type="EMBL" id="CAJZAG010000022">
    <property type="protein sequence ID" value="CAG9186945.1"/>
    <property type="molecule type" value="Genomic_DNA"/>
</dbReference>
<sequence length="73" mass="8501">MRLVYRQTQEPVRIDDTVTLHDGRTVIVKGMEKPHHSGSTGRVLVVHEGDQEPMRYYPSVIEAEWIEREDQTP</sequence>
<gene>
    <name evidence="1" type="ORF">LMG32289_06704</name>
</gene>
<proteinExistence type="predicted"/>